<accession>A0ABW1BWE9</accession>
<keyword evidence="5" id="KW-1185">Reference proteome</keyword>
<feature type="region of interest" description="Disordered" evidence="1">
    <location>
        <begin position="131"/>
        <end position="224"/>
    </location>
</feature>
<proteinExistence type="predicted"/>
<feature type="transmembrane region" description="Helical" evidence="2">
    <location>
        <begin position="354"/>
        <end position="378"/>
    </location>
</feature>
<evidence type="ECO:0000313" key="4">
    <source>
        <dbReference type="EMBL" id="MFC5817636.1"/>
    </source>
</evidence>
<comment type="caution">
    <text evidence="4">The sequence shown here is derived from an EMBL/GenBank/DDBJ whole genome shotgun (WGS) entry which is preliminary data.</text>
</comment>
<feature type="transmembrane region" description="Helical" evidence="2">
    <location>
        <begin position="437"/>
        <end position="459"/>
    </location>
</feature>
<dbReference type="InterPro" id="IPR010656">
    <property type="entry name" value="DctM"/>
</dbReference>
<keyword evidence="2" id="KW-0472">Membrane</keyword>
<evidence type="ECO:0000256" key="2">
    <source>
        <dbReference type="SAM" id="Phobius"/>
    </source>
</evidence>
<feature type="transmembrane region" description="Helical" evidence="2">
    <location>
        <begin position="243"/>
        <end position="261"/>
    </location>
</feature>
<keyword evidence="2" id="KW-0812">Transmembrane</keyword>
<dbReference type="PANTHER" id="PTHR43849:SF2">
    <property type="entry name" value="BLL3936 PROTEIN"/>
    <property type="match status" value="1"/>
</dbReference>
<feature type="transmembrane region" description="Helical" evidence="2">
    <location>
        <begin position="536"/>
        <end position="553"/>
    </location>
</feature>
<reference evidence="5" key="1">
    <citation type="journal article" date="2019" name="Int. J. Syst. Evol. Microbiol.">
        <title>The Global Catalogue of Microorganisms (GCM) 10K type strain sequencing project: providing services to taxonomists for standard genome sequencing and annotation.</title>
        <authorList>
            <consortium name="The Broad Institute Genomics Platform"/>
            <consortium name="The Broad Institute Genome Sequencing Center for Infectious Disease"/>
            <person name="Wu L."/>
            <person name="Ma J."/>
        </authorList>
    </citation>
    <scope>NUCLEOTIDE SEQUENCE [LARGE SCALE GENOMIC DNA]</scope>
    <source>
        <strain evidence="5">CGMCC 4.7106</strain>
    </source>
</reference>
<evidence type="ECO:0000256" key="1">
    <source>
        <dbReference type="SAM" id="MobiDB-lite"/>
    </source>
</evidence>
<feature type="transmembrane region" description="Helical" evidence="2">
    <location>
        <begin position="726"/>
        <end position="751"/>
    </location>
</feature>
<feature type="transmembrane region" description="Helical" evidence="2">
    <location>
        <begin position="30"/>
        <end position="51"/>
    </location>
</feature>
<name>A0ABW1BWE9_9ACTN</name>
<dbReference type="PANTHER" id="PTHR43849">
    <property type="entry name" value="BLL3936 PROTEIN"/>
    <property type="match status" value="1"/>
</dbReference>
<dbReference type="InterPro" id="IPR011853">
    <property type="entry name" value="TRAP_DctM-Dct_fused"/>
</dbReference>
<feature type="transmembrane region" description="Helical" evidence="2">
    <location>
        <begin position="512"/>
        <end position="529"/>
    </location>
</feature>
<feature type="transmembrane region" description="Helical" evidence="2">
    <location>
        <begin position="661"/>
        <end position="685"/>
    </location>
</feature>
<feature type="transmembrane region" description="Helical" evidence="2">
    <location>
        <begin position="298"/>
        <end position="315"/>
    </location>
</feature>
<dbReference type="RefSeq" id="WP_219544486.1">
    <property type="nucleotide sequence ID" value="NZ_JAHKRN010000009.1"/>
</dbReference>
<dbReference type="NCBIfam" id="TIGR02123">
    <property type="entry name" value="TRAP_fused"/>
    <property type="match status" value="1"/>
</dbReference>
<feature type="region of interest" description="Disordered" evidence="1">
    <location>
        <begin position="1"/>
        <end position="20"/>
    </location>
</feature>
<feature type="transmembrane region" description="Helical" evidence="2">
    <location>
        <begin position="757"/>
        <end position="790"/>
    </location>
</feature>
<organism evidence="4 5">
    <name type="scientific">Nonomuraea harbinensis</name>
    <dbReference type="NCBI Taxonomy" id="1286938"/>
    <lineage>
        <taxon>Bacteria</taxon>
        <taxon>Bacillati</taxon>
        <taxon>Actinomycetota</taxon>
        <taxon>Actinomycetes</taxon>
        <taxon>Streptosporangiales</taxon>
        <taxon>Streptosporangiaceae</taxon>
        <taxon>Nonomuraea</taxon>
    </lineage>
</organism>
<feature type="transmembrane region" description="Helical" evidence="2">
    <location>
        <begin position="573"/>
        <end position="592"/>
    </location>
</feature>
<dbReference type="EMBL" id="JBHSNW010000010">
    <property type="protein sequence ID" value="MFC5817636.1"/>
    <property type="molecule type" value="Genomic_DNA"/>
</dbReference>
<evidence type="ECO:0000259" key="3">
    <source>
        <dbReference type="Pfam" id="PF06808"/>
    </source>
</evidence>
<keyword evidence="2" id="KW-1133">Transmembrane helix</keyword>
<sequence length="797" mass="83298">MTESSDRQAGPVQAREQERPARQLAGPLRLGVWVVGGLLSAYSIAVVFWPVEALQHRMTFLAAALPLVFLCYRSGAAQSLSRLRRLPGELRRLGRRLDGPFARRLRARFSRSGPPAGAATHPDARALTLGEAPTLPEVRATGALPDTPTLRDVPAADPPKGASPSADTVIIGVSPDTTTHPDTDPPDTDPPDTDRPDTPDDTLVLDRTTGAADEPGPAPLADTLPVEVGAEGPVRRKGEWPTVGDWVLALASLAVLVYPLADIESFRDRGSGAALSELDVIAGIGLTLLLLEAVRRTVGAVLSIICTIFLAYAYYGAMLPVDWTIGHRGLDLDQIVSQLYTGTEGFFGVPLQVAASYIILFTVYGAVLDYSGASRFFIDLSFSAFRRSRAAPGRTVTTAGFLLGTVSGSGVATTVSLGSVAWPVLRRAGYPREPAGGILAAAGIGAILSPPTLGAAAFIIAEVMRVSYLQVLIYATIPTILYYLGILLAIEIDSRRFGTHAVRVDTPGVGRLLLRFGYHFSSLILIVVLMAMDRSAFQSVVIATAVAFALSFLDSAHRMGPRRIGRALAKGTLEVLPVTAVCAAAGIIVGVITQTGLGLNLSSIIVDFAAGNLILTTVMAALAVMLLGLAVPVTASFIIAAVIIAPALTALGVGQAEAYMFIFYYAVLSEVSPPTALSAVAASAITGGNTYRTMMMTWRYTLPAFLVPFAFVLTPHGQALLGQGPFGTVLAMTAVSAVAVAALAMATGGLAGAPERLLAAVAAVLLLFLEPVPIVAGLAVLAVAAAVHLIRRRSVPA</sequence>
<protein>
    <submittedName>
        <fullName evidence="4">TRAP transporter permease</fullName>
    </submittedName>
</protein>
<feature type="transmembrane region" description="Helical" evidence="2">
    <location>
        <begin position="697"/>
        <end position="714"/>
    </location>
</feature>
<gene>
    <name evidence="4" type="ORF">ACFPUY_21275</name>
</gene>
<dbReference type="Proteomes" id="UP001596096">
    <property type="component" value="Unassembled WGS sequence"/>
</dbReference>
<feature type="transmembrane region" description="Helical" evidence="2">
    <location>
        <begin position="471"/>
        <end position="492"/>
    </location>
</feature>
<feature type="transmembrane region" description="Helical" evidence="2">
    <location>
        <begin position="57"/>
        <end position="75"/>
    </location>
</feature>
<dbReference type="Pfam" id="PF06808">
    <property type="entry name" value="DctM"/>
    <property type="match status" value="1"/>
</dbReference>
<feature type="transmembrane region" description="Helical" evidence="2">
    <location>
        <begin position="273"/>
        <end position="291"/>
    </location>
</feature>
<evidence type="ECO:0000313" key="5">
    <source>
        <dbReference type="Proteomes" id="UP001596096"/>
    </source>
</evidence>
<feature type="domain" description="TRAP C4-dicarboxylate transport system permease DctM subunit" evidence="3">
    <location>
        <begin position="287"/>
        <end position="707"/>
    </location>
</feature>
<feature type="transmembrane region" description="Helical" evidence="2">
    <location>
        <begin position="604"/>
        <end position="627"/>
    </location>
</feature>
<feature type="transmembrane region" description="Helical" evidence="2">
    <location>
        <begin position="633"/>
        <end position="654"/>
    </location>
</feature>